<name>A0A3E2WNR5_9FIRM</name>
<proteinExistence type="predicted"/>
<sequence>MLIICRAGVDLPAPVSISVEDQIIWSKNTGRAANAEMIGDIIAEKKSVKIKWEFLQESELVTIKNYLVAGFFPFTFHDNGTDITITSYRGTLSKEQLGQLGDGIFWYRSVSVDIIQK</sequence>
<accession>A0A3E2WNR5</accession>
<comment type="caution">
    <text evidence="1">The sequence shown here is derived from an EMBL/GenBank/DDBJ whole genome shotgun (WGS) entry which is preliminary data.</text>
</comment>
<gene>
    <name evidence="1" type="ORF">DWX41_16615</name>
</gene>
<reference evidence="1 2" key="1">
    <citation type="submission" date="2018-08" db="EMBL/GenBank/DDBJ databases">
        <title>A genome reference for cultivated species of the human gut microbiota.</title>
        <authorList>
            <person name="Zou Y."/>
            <person name="Xue W."/>
            <person name="Luo G."/>
        </authorList>
    </citation>
    <scope>NUCLEOTIDE SEQUENCE [LARGE SCALE GENOMIC DNA]</scope>
    <source>
        <strain evidence="1 2">AF19-21</strain>
    </source>
</reference>
<protein>
    <submittedName>
        <fullName evidence="1">Uncharacterized protein</fullName>
    </submittedName>
</protein>
<organism evidence="1 2">
    <name type="scientific">Hungatella hathewayi</name>
    <dbReference type="NCBI Taxonomy" id="154046"/>
    <lineage>
        <taxon>Bacteria</taxon>
        <taxon>Bacillati</taxon>
        <taxon>Bacillota</taxon>
        <taxon>Clostridia</taxon>
        <taxon>Lachnospirales</taxon>
        <taxon>Lachnospiraceae</taxon>
        <taxon>Hungatella</taxon>
    </lineage>
</organism>
<dbReference type="AlphaFoldDB" id="A0A3E2WNR5"/>
<dbReference type="Proteomes" id="UP000261111">
    <property type="component" value="Unassembled WGS sequence"/>
</dbReference>
<evidence type="ECO:0000313" key="1">
    <source>
        <dbReference type="EMBL" id="RGC28349.1"/>
    </source>
</evidence>
<evidence type="ECO:0000313" key="2">
    <source>
        <dbReference type="Proteomes" id="UP000261111"/>
    </source>
</evidence>
<dbReference type="EMBL" id="QVIA01000020">
    <property type="protein sequence ID" value="RGC28349.1"/>
    <property type="molecule type" value="Genomic_DNA"/>
</dbReference>